<dbReference type="Pfam" id="PF04773">
    <property type="entry name" value="FecR"/>
    <property type="match status" value="1"/>
</dbReference>
<dbReference type="Gene3D" id="2.60.120.1440">
    <property type="match status" value="1"/>
</dbReference>
<dbReference type="OrthoDB" id="643697at2"/>
<evidence type="ECO:0000259" key="2">
    <source>
        <dbReference type="Pfam" id="PF16344"/>
    </source>
</evidence>
<organism evidence="3 4">
    <name type="scientific">Chitinophaga solisilvae</name>
    <dbReference type="NCBI Taxonomy" id="1233460"/>
    <lineage>
        <taxon>Bacteria</taxon>
        <taxon>Pseudomonadati</taxon>
        <taxon>Bacteroidota</taxon>
        <taxon>Chitinophagia</taxon>
        <taxon>Chitinophagales</taxon>
        <taxon>Chitinophagaceae</taxon>
        <taxon>Chitinophaga</taxon>
    </lineage>
</organism>
<dbReference type="InterPro" id="IPR032508">
    <property type="entry name" value="FecR_C"/>
</dbReference>
<keyword evidence="4" id="KW-1185">Reference proteome</keyword>
<name>A0A433WCI7_9BACT</name>
<evidence type="ECO:0000259" key="1">
    <source>
        <dbReference type="Pfam" id="PF04773"/>
    </source>
</evidence>
<dbReference type="PIRSF" id="PIRSF018266">
    <property type="entry name" value="FecR"/>
    <property type="match status" value="1"/>
</dbReference>
<feature type="domain" description="FecR protein" evidence="1">
    <location>
        <begin position="165"/>
        <end position="259"/>
    </location>
</feature>
<dbReference type="InterPro" id="IPR012373">
    <property type="entry name" value="Ferrdict_sens_TM"/>
</dbReference>
<comment type="caution">
    <text evidence="3">The sequence shown here is derived from an EMBL/GenBank/DDBJ whole genome shotgun (WGS) entry which is preliminary data.</text>
</comment>
<evidence type="ECO:0000313" key="4">
    <source>
        <dbReference type="Proteomes" id="UP000281028"/>
    </source>
</evidence>
<dbReference type="PANTHER" id="PTHR30273:SF2">
    <property type="entry name" value="PROTEIN FECR"/>
    <property type="match status" value="1"/>
</dbReference>
<dbReference type="PANTHER" id="PTHR30273">
    <property type="entry name" value="PERIPLASMIC SIGNAL SENSOR AND SIGMA FACTOR ACTIVATOR FECR-RELATED"/>
    <property type="match status" value="1"/>
</dbReference>
<dbReference type="Pfam" id="PF16344">
    <property type="entry name" value="FecR_C"/>
    <property type="match status" value="1"/>
</dbReference>
<dbReference type="Gene3D" id="3.55.50.30">
    <property type="match status" value="1"/>
</dbReference>
<dbReference type="Proteomes" id="UP000281028">
    <property type="component" value="Unassembled WGS sequence"/>
</dbReference>
<feature type="domain" description="Protein FecR C-terminal" evidence="2">
    <location>
        <begin position="300"/>
        <end position="363"/>
    </location>
</feature>
<proteinExistence type="predicted"/>
<gene>
    <name evidence="3" type="ORF">ECE50_028285</name>
</gene>
<dbReference type="RefSeq" id="WP_127043278.1">
    <property type="nucleotide sequence ID" value="NZ_JAABOK010000006.1"/>
</dbReference>
<dbReference type="InterPro" id="IPR006860">
    <property type="entry name" value="FecR"/>
</dbReference>
<accession>A0A433WCI7</accession>
<dbReference type="GO" id="GO:0016989">
    <property type="term" value="F:sigma factor antagonist activity"/>
    <property type="evidence" value="ECO:0007669"/>
    <property type="project" value="TreeGrafter"/>
</dbReference>
<dbReference type="AlphaFoldDB" id="A0A433WCI7"/>
<dbReference type="EMBL" id="RIAR02000001">
    <property type="protein sequence ID" value="NSL90755.1"/>
    <property type="molecule type" value="Genomic_DNA"/>
</dbReference>
<reference evidence="3" key="1">
    <citation type="submission" date="2020-05" db="EMBL/GenBank/DDBJ databases">
        <title>Chitinophaga laudate sp. nov., isolated from a tropical peat swamp.</title>
        <authorList>
            <person name="Goh C.B.S."/>
            <person name="Lee M.S."/>
            <person name="Parimannan S."/>
            <person name="Pasbakhsh P."/>
            <person name="Yule C.M."/>
            <person name="Rajandas H."/>
            <person name="Loke S."/>
            <person name="Croft L."/>
            <person name="Tan J.B.L."/>
        </authorList>
    </citation>
    <scope>NUCLEOTIDE SEQUENCE</scope>
    <source>
        <strain evidence="3">Mgbs1</strain>
    </source>
</reference>
<evidence type="ECO:0000313" key="3">
    <source>
        <dbReference type="EMBL" id="NSL90755.1"/>
    </source>
</evidence>
<sequence length="370" mass="41141">MDYKKIEALTFDELDGSITPEDKAFLYNAIKEDKDAWLIWKKIHDESPWLVADAKESLDEHPAEEVVEQLISGNRRLSFQKMTGIAAATLLAIAGSWYFFNSKSHKPIAATTAGQEHIQLVMANGKQIDLSEDTTAMQIGHTTLKNSQKTLSFTSANHTESGLNTLTVPPGKDYNILLADGTQIQLNSATTISFPFNFTGSTREVTINGEAYFTVAGNAAKPFIVHLPNNTIKVLGTSFNINTYEEGTAKIALVNGSVKVESAGNNKILQPGFEITSTENGMTLSRFDADKVLSWRQGIFTFESATLKDLSDIIPRWYGVKVILDNERVSNRRFFGIVNRNQPLDNFLHNLQASDSVKYHFDQQGILHFE</sequence>
<protein>
    <submittedName>
        <fullName evidence="3">DUF4974 domain-containing protein</fullName>
    </submittedName>
</protein>